<evidence type="ECO:0000313" key="1">
    <source>
        <dbReference type="EMBL" id="SDJ46571.1"/>
    </source>
</evidence>
<dbReference type="EMBL" id="FNEB01000044">
    <property type="protein sequence ID" value="SDJ46571.1"/>
    <property type="molecule type" value="Genomic_DNA"/>
</dbReference>
<proteinExistence type="predicted"/>
<evidence type="ECO:0000313" key="2">
    <source>
        <dbReference type="Proteomes" id="UP000199340"/>
    </source>
</evidence>
<protein>
    <submittedName>
        <fullName evidence="1">Uncharacterized protein</fullName>
    </submittedName>
</protein>
<dbReference type="Proteomes" id="UP000199340">
    <property type="component" value="Unassembled WGS sequence"/>
</dbReference>
<name>A0A1G8TYH9_9RHOB</name>
<accession>A0A1G8TYH9</accession>
<reference evidence="1 2" key="1">
    <citation type="submission" date="2016-10" db="EMBL/GenBank/DDBJ databases">
        <authorList>
            <person name="de Groot N.N."/>
        </authorList>
    </citation>
    <scope>NUCLEOTIDE SEQUENCE [LARGE SCALE GENOMIC DNA]</scope>
    <source>
        <strain evidence="1 2">DSM 28010</strain>
    </source>
</reference>
<sequence>MESFGRFGQHSCSVSGVPDPECNEVLSQHAVSNGVSHGSVAAFVTYTDPSDMIWFSREDIDGWGISHYPGSEASGFEKSEPRVWRALTGKVPPAQSAWRLDLWKNGWRAFNRPSSDAERELQLNQFCVEHIPGTLFLAIEIHGPSEVIADVALRVVLLTDAFSLETSDPMIWQEDELVTMVAIPIPNQKVLSWLTEVSQYEFRIDTKAPYDPIGATGYLSGSRENLIFAANNCDYRRDN</sequence>
<dbReference type="AlphaFoldDB" id="A0A1G8TYH9"/>
<gene>
    <name evidence="1" type="ORF">SAMN05421850_1442</name>
</gene>
<organism evidence="1 2">
    <name type="scientific">Lutimaribacter saemankumensis</name>
    <dbReference type="NCBI Taxonomy" id="490829"/>
    <lineage>
        <taxon>Bacteria</taxon>
        <taxon>Pseudomonadati</taxon>
        <taxon>Pseudomonadota</taxon>
        <taxon>Alphaproteobacteria</taxon>
        <taxon>Rhodobacterales</taxon>
        <taxon>Roseobacteraceae</taxon>
        <taxon>Lutimaribacter</taxon>
    </lineage>
</organism>
<keyword evidence="2" id="KW-1185">Reference proteome</keyword>